<evidence type="ECO:0000313" key="1">
    <source>
        <dbReference type="EMBL" id="PIZ34915.1"/>
    </source>
</evidence>
<accession>A0A2M7T532</accession>
<dbReference type="Proteomes" id="UP000230956">
    <property type="component" value="Unassembled WGS sequence"/>
</dbReference>
<evidence type="ECO:0000313" key="2">
    <source>
        <dbReference type="Proteomes" id="UP000230956"/>
    </source>
</evidence>
<dbReference type="AlphaFoldDB" id="A0A2M7T532"/>
<comment type="caution">
    <text evidence="1">The sequence shown here is derived from an EMBL/GenBank/DDBJ whole genome shotgun (WGS) entry which is preliminary data.</text>
</comment>
<proteinExistence type="predicted"/>
<reference evidence="2" key="1">
    <citation type="submission" date="2017-09" db="EMBL/GenBank/DDBJ databases">
        <title>Depth-based differentiation of microbial function through sediment-hosted aquifers and enrichment of novel symbionts in the deep terrestrial subsurface.</title>
        <authorList>
            <person name="Probst A.J."/>
            <person name="Ladd B."/>
            <person name="Jarett J.K."/>
            <person name="Geller-Mcgrath D.E."/>
            <person name="Sieber C.M.K."/>
            <person name="Emerson J.B."/>
            <person name="Anantharaman K."/>
            <person name="Thomas B.C."/>
            <person name="Malmstrom R."/>
            <person name="Stieglmeier M."/>
            <person name="Klingl A."/>
            <person name="Woyke T."/>
            <person name="Ryan C.M."/>
            <person name="Banfield J.F."/>
        </authorList>
    </citation>
    <scope>NUCLEOTIDE SEQUENCE [LARGE SCALE GENOMIC DNA]</scope>
</reference>
<protein>
    <submittedName>
        <fullName evidence="1">Uncharacterized protein</fullName>
    </submittedName>
</protein>
<sequence length="85" mass="9201">MAVERYDLRSMQYGPDPSAFFENTFGKIANELAPGQEASVIVNPEHMNEPVSQMASLAETSGLTVIATRETASDSAVIEVRKRAA</sequence>
<gene>
    <name evidence="1" type="ORF">COY37_11210</name>
</gene>
<name>A0A2M7T532_9ACTN</name>
<organism evidence="1 2">
    <name type="scientific">Candidatus Aquicultor secundus</name>
    <dbReference type="NCBI Taxonomy" id="1973895"/>
    <lineage>
        <taxon>Bacteria</taxon>
        <taxon>Bacillati</taxon>
        <taxon>Actinomycetota</taxon>
        <taxon>Candidatus Aquicultoria</taxon>
        <taxon>Candidatus Aquicultorales</taxon>
        <taxon>Candidatus Aquicultoraceae</taxon>
        <taxon>Candidatus Aquicultor</taxon>
    </lineage>
</organism>
<dbReference type="EMBL" id="PFNG01000259">
    <property type="protein sequence ID" value="PIZ34915.1"/>
    <property type="molecule type" value="Genomic_DNA"/>
</dbReference>